<dbReference type="AlphaFoldDB" id="A0ABD2VUH6"/>
<accession>A0ABD2VUH6</accession>
<evidence type="ECO:0000313" key="2">
    <source>
        <dbReference type="EMBL" id="KAL3384165.1"/>
    </source>
</evidence>
<evidence type="ECO:0000313" key="3">
    <source>
        <dbReference type="Proteomes" id="UP001627154"/>
    </source>
</evidence>
<proteinExistence type="predicted"/>
<dbReference type="Pfam" id="PF01395">
    <property type="entry name" value="PBP_GOBP"/>
    <property type="match status" value="1"/>
</dbReference>
<evidence type="ECO:0000256" key="1">
    <source>
        <dbReference type="SAM" id="SignalP"/>
    </source>
</evidence>
<comment type="caution">
    <text evidence="2">The sequence shown here is derived from an EMBL/GenBank/DDBJ whole genome shotgun (WGS) entry which is preliminary data.</text>
</comment>
<keyword evidence="3" id="KW-1185">Reference proteome</keyword>
<name>A0ABD2VUH6_9HYME</name>
<dbReference type="Proteomes" id="UP001627154">
    <property type="component" value="Unassembled WGS sequence"/>
</dbReference>
<sequence length="238" mass="27649">MNYPTKTLLVLALISRLAVTRTNASSCHKIENDEPTLWDVGTCIRQIILEEEISQQMMQKCLLGCFFMATGMMGQEGNIKFHKFEEVVKTQEEAIALKLRFYHCFQKVKEDRSPRLISCEAAYCMEQLEPVRDFIASEARKNNQDNLVYKDKSRTPPYLQGRKLQEHEAREAIVSDIRRMVSNSLQDFLYPAKEDAASSEATTEGAMSLFILVLIEAYYNKPEYVYYNRIQIRFSNQR</sequence>
<keyword evidence="1" id="KW-0732">Signal</keyword>
<organism evidence="2 3">
    <name type="scientific">Trichogramma kaykai</name>
    <dbReference type="NCBI Taxonomy" id="54128"/>
    <lineage>
        <taxon>Eukaryota</taxon>
        <taxon>Metazoa</taxon>
        <taxon>Ecdysozoa</taxon>
        <taxon>Arthropoda</taxon>
        <taxon>Hexapoda</taxon>
        <taxon>Insecta</taxon>
        <taxon>Pterygota</taxon>
        <taxon>Neoptera</taxon>
        <taxon>Endopterygota</taxon>
        <taxon>Hymenoptera</taxon>
        <taxon>Apocrita</taxon>
        <taxon>Proctotrupomorpha</taxon>
        <taxon>Chalcidoidea</taxon>
        <taxon>Trichogrammatidae</taxon>
        <taxon>Trichogramma</taxon>
    </lineage>
</organism>
<reference evidence="2 3" key="1">
    <citation type="journal article" date="2024" name="bioRxiv">
        <title>A reference genome for Trichogramma kaykai: A tiny desert-dwelling parasitoid wasp with competing sex-ratio distorters.</title>
        <authorList>
            <person name="Culotta J."/>
            <person name="Lindsey A.R."/>
        </authorList>
    </citation>
    <scope>NUCLEOTIDE SEQUENCE [LARGE SCALE GENOMIC DNA]</scope>
    <source>
        <strain evidence="2 3">KSX58</strain>
    </source>
</reference>
<feature type="signal peptide" evidence="1">
    <location>
        <begin position="1"/>
        <end position="24"/>
    </location>
</feature>
<dbReference type="InterPro" id="IPR006170">
    <property type="entry name" value="PBP/GOBP"/>
</dbReference>
<dbReference type="SUPFAM" id="SSF47565">
    <property type="entry name" value="Insect pheromone/odorant-binding proteins"/>
    <property type="match status" value="1"/>
</dbReference>
<feature type="chain" id="PRO_5044806682" evidence="1">
    <location>
        <begin position="25"/>
        <end position="238"/>
    </location>
</feature>
<gene>
    <name evidence="2" type="ORF">TKK_019964</name>
</gene>
<protein>
    <submittedName>
        <fullName evidence="2">Uncharacterized protein</fullName>
    </submittedName>
</protein>
<dbReference type="InterPro" id="IPR036728">
    <property type="entry name" value="PBP_GOBP_sf"/>
</dbReference>
<dbReference type="EMBL" id="JBJJXI010000177">
    <property type="protein sequence ID" value="KAL3384165.1"/>
    <property type="molecule type" value="Genomic_DNA"/>
</dbReference>